<gene>
    <name evidence="9" type="ORF">ROZALSC1DRAFT_20736</name>
</gene>
<evidence type="ECO:0000256" key="1">
    <source>
        <dbReference type="ARBA" id="ARBA00004267"/>
    </source>
</evidence>
<dbReference type="InterPro" id="IPR007259">
    <property type="entry name" value="GCP"/>
</dbReference>
<evidence type="ECO:0000256" key="5">
    <source>
        <dbReference type="ARBA" id="ARBA00023212"/>
    </source>
</evidence>
<proteinExistence type="inferred from homology"/>
<keyword evidence="4 6" id="KW-0493">Microtubule</keyword>
<dbReference type="InterPro" id="IPR042241">
    <property type="entry name" value="GCP_C_sf"/>
</dbReference>
<evidence type="ECO:0000256" key="4">
    <source>
        <dbReference type="ARBA" id="ARBA00022701"/>
    </source>
</evidence>
<dbReference type="Pfam" id="PF04130">
    <property type="entry name" value="GCP_C_terminal"/>
    <property type="match status" value="1"/>
</dbReference>
<dbReference type="PANTHER" id="PTHR19302">
    <property type="entry name" value="GAMMA TUBULIN COMPLEX PROTEIN"/>
    <property type="match status" value="1"/>
</dbReference>
<comment type="subcellular location">
    <subcellularLocation>
        <location evidence="1 6">Cytoplasm</location>
        <location evidence="1 6">Cytoskeleton</location>
        <location evidence="1 6">Microtubule organizing center</location>
    </subcellularLocation>
</comment>
<evidence type="ECO:0000259" key="7">
    <source>
        <dbReference type="Pfam" id="PF04130"/>
    </source>
</evidence>
<dbReference type="GO" id="GO:0031122">
    <property type="term" value="P:cytoplasmic microtubule organization"/>
    <property type="evidence" value="ECO:0007669"/>
    <property type="project" value="TreeGrafter"/>
</dbReference>
<dbReference type="GO" id="GO:0000278">
    <property type="term" value="P:mitotic cell cycle"/>
    <property type="evidence" value="ECO:0007669"/>
    <property type="project" value="TreeGrafter"/>
</dbReference>
<reference evidence="10" key="1">
    <citation type="journal article" date="2018" name="Nat. Microbiol.">
        <title>Leveraging single-cell genomics to expand the fungal tree of life.</title>
        <authorList>
            <person name="Ahrendt S.R."/>
            <person name="Quandt C.A."/>
            <person name="Ciobanu D."/>
            <person name="Clum A."/>
            <person name="Salamov A."/>
            <person name="Andreopoulos B."/>
            <person name="Cheng J.F."/>
            <person name="Woyke T."/>
            <person name="Pelin A."/>
            <person name="Henrissat B."/>
            <person name="Reynolds N.K."/>
            <person name="Benny G.L."/>
            <person name="Smith M.E."/>
            <person name="James T.Y."/>
            <person name="Grigoriev I.V."/>
        </authorList>
    </citation>
    <scope>NUCLEOTIDE SEQUENCE [LARGE SCALE GENOMIC DNA]</scope>
    <source>
        <strain evidence="10">CSF55</strain>
    </source>
</reference>
<dbReference type="InterPro" id="IPR040457">
    <property type="entry name" value="GCP_C"/>
</dbReference>
<feature type="domain" description="Gamma tubulin complex component C-terminal" evidence="7">
    <location>
        <begin position="369"/>
        <end position="507"/>
    </location>
</feature>
<evidence type="ECO:0000256" key="3">
    <source>
        <dbReference type="ARBA" id="ARBA00022490"/>
    </source>
</evidence>
<dbReference type="GO" id="GO:0007020">
    <property type="term" value="P:microtubule nucleation"/>
    <property type="evidence" value="ECO:0007669"/>
    <property type="project" value="InterPro"/>
</dbReference>
<accession>A0A4P9YNK9</accession>
<dbReference type="GO" id="GO:0000922">
    <property type="term" value="C:spindle pole"/>
    <property type="evidence" value="ECO:0007669"/>
    <property type="project" value="InterPro"/>
</dbReference>
<dbReference type="GO" id="GO:0051225">
    <property type="term" value="P:spindle assembly"/>
    <property type="evidence" value="ECO:0007669"/>
    <property type="project" value="TreeGrafter"/>
</dbReference>
<dbReference type="Pfam" id="PF17681">
    <property type="entry name" value="GCP_N_terminal"/>
    <property type="match status" value="1"/>
</dbReference>
<dbReference type="EMBL" id="ML004979">
    <property type="protein sequence ID" value="RKP21185.1"/>
    <property type="molecule type" value="Genomic_DNA"/>
</dbReference>
<dbReference type="PANTHER" id="PTHR19302:SF27">
    <property type="entry name" value="GAMMA-TUBULIN COMPLEX COMPONENT 4"/>
    <property type="match status" value="1"/>
</dbReference>
<comment type="similarity">
    <text evidence="2 6">Belongs to the TUBGCP family.</text>
</comment>
<keyword evidence="5 6" id="KW-0206">Cytoskeleton</keyword>
<dbReference type="GO" id="GO:0005816">
    <property type="term" value="C:spindle pole body"/>
    <property type="evidence" value="ECO:0007669"/>
    <property type="project" value="UniProtKB-ARBA"/>
</dbReference>
<dbReference type="InterPro" id="IPR041470">
    <property type="entry name" value="GCP_N"/>
</dbReference>
<evidence type="ECO:0000313" key="9">
    <source>
        <dbReference type="EMBL" id="RKP21185.1"/>
    </source>
</evidence>
<evidence type="ECO:0000256" key="2">
    <source>
        <dbReference type="ARBA" id="ARBA00010337"/>
    </source>
</evidence>
<dbReference type="GO" id="GO:0000930">
    <property type="term" value="C:gamma-tubulin complex"/>
    <property type="evidence" value="ECO:0007669"/>
    <property type="project" value="TreeGrafter"/>
</dbReference>
<name>A0A4P9YNK9_ROZAC</name>
<dbReference type="AlphaFoldDB" id="A0A4P9YNK9"/>
<dbReference type="GO" id="GO:0005874">
    <property type="term" value="C:microtubule"/>
    <property type="evidence" value="ECO:0007669"/>
    <property type="project" value="UniProtKB-KW"/>
</dbReference>
<evidence type="ECO:0000313" key="10">
    <source>
        <dbReference type="Proteomes" id="UP000281549"/>
    </source>
</evidence>
<protein>
    <recommendedName>
        <fullName evidence="6">Spindle pole body component</fullName>
    </recommendedName>
</protein>
<dbReference type="Gene3D" id="1.20.120.1900">
    <property type="entry name" value="Gamma-tubulin complex, C-terminal domain"/>
    <property type="match status" value="1"/>
</dbReference>
<dbReference type="GO" id="GO:0051011">
    <property type="term" value="F:microtubule minus-end binding"/>
    <property type="evidence" value="ECO:0007669"/>
    <property type="project" value="TreeGrafter"/>
</dbReference>
<organism evidence="9 10">
    <name type="scientific">Rozella allomycis (strain CSF55)</name>
    <dbReference type="NCBI Taxonomy" id="988480"/>
    <lineage>
        <taxon>Eukaryota</taxon>
        <taxon>Fungi</taxon>
        <taxon>Fungi incertae sedis</taxon>
        <taxon>Cryptomycota</taxon>
        <taxon>Cryptomycota incertae sedis</taxon>
        <taxon>Rozella</taxon>
    </lineage>
</organism>
<evidence type="ECO:0000259" key="8">
    <source>
        <dbReference type="Pfam" id="PF17681"/>
    </source>
</evidence>
<dbReference type="GO" id="GO:0043015">
    <property type="term" value="F:gamma-tubulin binding"/>
    <property type="evidence" value="ECO:0007669"/>
    <property type="project" value="InterPro"/>
</dbReference>
<evidence type="ECO:0000256" key="6">
    <source>
        <dbReference type="RuleBase" id="RU363050"/>
    </source>
</evidence>
<sequence>MLHELLLCLTGFQGDILSLNSQNVFQISPIFAEHLHLSEKNLLESLSVVGSQYLKLRVFSSDNHNSLYISVFARWIKKKLYEYQADIVNVEKGILLGAAESNGQSTPLTFFKHYFSKYMMLFDTLVKLVEGGTLLRSFKLMDVIRQNFDIGINEYKNYYLEIQEMMLMVFLKQLIPWLAYGALKDPYNEFFIRKVDNISDPWDAFEVSEELSSNLISDSTLRKILFIGKASQIMNAKREVHSKLSIKLTPSENDDDFREITRLLQNIPDSGFNRLKFDSTIEMLRKKRSVTLFEVFEKEHHLSYCFKSFKSFYLLGNGDFYQTLIDNISKSDNDRTVNISFSWISSLQQSSALHERFSSFFSLEWKDESYFKAIVIETHFNELLQEFNNDFETVLSRHTMFLDSLLKKCFIDSPSIYPTLLQILMLIERYCFVLKQLNSKPNIEAILENREDPSLQMIETYFVDFKTNQSYILRTLQGVRGEQNLDDYELSTYFDTFLLIMDFNYFYTPQI</sequence>
<dbReference type="Proteomes" id="UP000281549">
    <property type="component" value="Unassembled WGS sequence"/>
</dbReference>
<keyword evidence="3 6" id="KW-0963">Cytoplasm</keyword>
<dbReference type="GO" id="GO:0051321">
    <property type="term" value="P:meiotic cell cycle"/>
    <property type="evidence" value="ECO:0007669"/>
    <property type="project" value="TreeGrafter"/>
</dbReference>
<feature type="domain" description="Gamma tubulin complex component protein N-terminal" evidence="8">
    <location>
        <begin position="2"/>
        <end position="299"/>
    </location>
</feature>